<protein>
    <recommendedName>
        <fullName evidence="4">Retrotransposon gag domain-containing protein</fullName>
    </recommendedName>
</protein>
<dbReference type="Proteomes" id="UP001627154">
    <property type="component" value="Unassembled WGS sequence"/>
</dbReference>
<feature type="compositionally biased region" description="Low complexity" evidence="1">
    <location>
        <begin position="344"/>
        <end position="361"/>
    </location>
</feature>
<comment type="caution">
    <text evidence="2">The sequence shown here is derived from an EMBL/GenBank/DDBJ whole genome shotgun (WGS) entry which is preliminary data.</text>
</comment>
<reference evidence="2 3" key="1">
    <citation type="journal article" date="2024" name="bioRxiv">
        <title>A reference genome for Trichogramma kaykai: A tiny desert-dwelling parasitoid wasp with competing sex-ratio distorters.</title>
        <authorList>
            <person name="Culotta J."/>
            <person name="Lindsey A.R."/>
        </authorList>
    </citation>
    <scope>NUCLEOTIDE SEQUENCE [LARGE SCALE GENOMIC DNA]</scope>
    <source>
        <strain evidence="2 3">KSX58</strain>
    </source>
</reference>
<dbReference type="AlphaFoldDB" id="A0ABD2WFR3"/>
<name>A0ABD2WFR3_9HYME</name>
<dbReference type="EMBL" id="JBJJXI010000108">
    <property type="protein sequence ID" value="KAL3391861.1"/>
    <property type="molecule type" value="Genomic_DNA"/>
</dbReference>
<gene>
    <name evidence="2" type="ORF">TKK_013756</name>
</gene>
<feature type="compositionally biased region" description="Polar residues" evidence="1">
    <location>
        <begin position="331"/>
        <end position="343"/>
    </location>
</feature>
<evidence type="ECO:0000256" key="1">
    <source>
        <dbReference type="SAM" id="MobiDB-lite"/>
    </source>
</evidence>
<feature type="region of interest" description="Disordered" evidence="1">
    <location>
        <begin position="331"/>
        <end position="375"/>
    </location>
</feature>
<sequence>MTTRSKKKLTKTGDKDALLNFPKVPVIETHLDISDTASLESPHGRYVTLEELDRRLARFEQRNENRIREMTPRQEQVTEAAEQRIQQRINQLIAQMNRIVSENIDQSQNADRQTYENTPNDRVNSTYTERTNQNPPCTHTTQRQGFLQPAKIIIPTFSAAPYEKPMIFLNDFMDYAHAVGLTELHFKHIVKQALKGPSADWWDHISHTVHTFAQFQHQFKQRYWNRLIQARKRESLEFGHYTAEKNMSRSEYVISIHNQVKMLDDAPSEIDLIDKFSRHFDDATQNAIVTQRLHRIDDLIEFLDRLDNMGKLNAERETVRPKREPYWQRDYTQNHSYTKFQSPNRYNSNNYNSNTYNTNNSRHTKKYNNPSRPTTIHEIDINTSETLEDDQIRHNEISHVSGN</sequence>
<evidence type="ECO:0000313" key="2">
    <source>
        <dbReference type="EMBL" id="KAL3391861.1"/>
    </source>
</evidence>
<keyword evidence="3" id="KW-1185">Reference proteome</keyword>
<accession>A0ABD2WFR3</accession>
<organism evidence="2 3">
    <name type="scientific">Trichogramma kaykai</name>
    <dbReference type="NCBI Taxonomy" id="54128"/>
    <lineage>
        <taxon>Eukaryota</taxon>
        <taxon>Metazoa</taxon>
        <taxon>Ecdysozoa</taxon>
        <taxon>Arthropoda</taxon>
        <taxon>Hexapoda</taxon>
        <taxon>Insecta</taxon>
        <taxon>Pterygota</taxon>
        <taxon>Neoptera</taxon>
        <taxon>Endopterygota</taxon>
        <taxon>Hymenoptera</taxon>
        <taxon>Apocrita</taxon>
        <taxon>Proctotrupomorpha</taxon>
        <taxon>Chalcidoidea</taxon>
        <taxon>Trichogrammatidae</taxon>
        <taxon>Trichogramma</taxon>
    </lineage>
</organism>
<feature type="region of interest" description="Disordered" evidence="1">
    <location>
        <begin position="103"/>
        <end position="142"/>
    </location>
</feature>
<proteinExistence type="predicted"/>
<evidence type="ECO:0000313" key="3">
    <source>
        <dbReference type="Proteomes" id="UP001627154"/>
    </source>
</evidence>
<evidence type="ECO:0008006" key="4">
    <source>
        <dbReference type="Google" id="ProtNLM"/>
    </source>
</evidence>